<evidence type="ECO:0000256" key="2">
    <source>
        <dbReference type="ARBA" id="ARBA00007381"/>
    </source>
</evidence>
<keyword evidence="5" id="KW-0256">Endoplasmic reticulum</keyword>
<name>A0A915M519_MELJA</name>
<reference evidence="11" key="1">
    <citation type="submission" date="2022-11" db="UniProtKB">
        <authorList>
            <consortium name="WormBaseParasite"/>
        </authorList>
    </citation>
    <scope>IDENTIFICATION</scope>
</reference>
<evidence type="ECO:0000256" key="5">
    <source>
        <dbReference type="ARBA" id="ARBA00022824"/>
    </source>
</evidence>
<evidence type="ECO:0000256" key="7">
    <source>
        <dbReference type="RuleBase" id="RU003322"/>
    </source>
</evidence>
<evidence type="ECO:0000256" key="9">
    <source>
        <dbReference type="SAM" id="MobiDB-lite"/>
    </source>
</evidence>
<dbReference type="Pfam" id="PF00012">
    <property type="entry name" value="HSP70"/>
    <property type="match status" value="1"/>
</dbReference>
<accession>A0A915M519</accession>
<keyword evidence="8" id="KW-0175">Coiled coil</keyword>
<evidence type="ECO:0000256" key="4">
    <source>
        <dbReference type="ARBA" id="ARBA00022741"/>
    </source>
</evidence>
<evidence type="ECO:0000313" key="11">
    <source>
        <dbReference type="WBParaSite" id="scaffold2612_cov334.g5135"/>
    </source>
</evidence>
<dbReference type="AlphaFoldDB" id="A0A915M519"/>
<dbReference type="InterPro" id="IPR023398">
    <property type="entry name" value="TIF_eIF4e-like"/>
</dbReference>
<dbReference type="WBParaSite" id="scaffold2612_cov334.g5135">
    <property type="protein sequence ID" value="scaffold2612_cov334.g5135"/>
    <property type="gene ID" value="scaffold2612_cov334.g5135"/>
</dbReference>
<organism evidence="10 11">
    <name type="scientific">Meloidogyne javanica</name>
    <name type="common">Root-knot nematode worm</name>
    <dbReference type="NCBI Taxonomy" id="6303"/>
    <lineage>
        <taxon>Eukaryota</taxon>
        <taxon>Metazoa</taxon>
        <taxon>Ecdysozoa</taxon>
        <taxon>Nematoda</taxon>
        <taxon>Chromadorea</taxon>
        <taxon>Rhabditida</taxon>
        <taxon>Tylenchina</taxon>
        <taxon>Tylenchomorpha</taxon>
        <taxon>Tylenchoidea</taxon>
        <taxon>Meloidogynidae</taxon>
        <taxon>Meloidogyninae</taxon>
        <taxon>Meloidogyne</taxon>
        <taxon>Meloidogyne incognita group</taxon>
    </lineage>
</organism>
<dbReference type="FunFam" id="3.90.640.10:FF:000153">
    <property type="entry name" value="Endoplasmic reticulum chaperone BiP"/>
    <property type="match status" value="1"/>
</dbReference>
<keyword evidence="3" id="KW-0732">Signal</keyword>
<dbReference type="FunFam" id="3.30.420.40:FF:000545">
    <property type="entry name" value="Endoplasmic reticulum chaperone BiP"/>
    <property type="match status" value="1"/>
</dbReference>
<dbReference type="SUPFAM" id="SSF53067">
    <property type="entry name" value="Actin-like ATPase domain"/>
    <property type="match status" value="2"/>
</dbReference>
<protein>
    <submittedName>
        <fullName evidence="11">EIF-4F 25 kDa subunit</fullName>
    </submittedName>
</protein>
<dbReference type="Gene3D" id="3.30.760.10">
    <property type="entry name" value="RNA Cap, Translation Initiation Factor Eif4e"/>
    <property type="match status" value="1"/>
</dbReference>
<dbReference type="GO" id="GO:0005524">
    <property type="term" value="F:ATP binding"/>
    <property type="evidence" value="ECO:0007669"/>
    <property type="project" value="UniProtKB-KW"/>
</dbReference>
<dbReference type="GO" id="GO:0005788">
    <property type="term" value="C:endoplasmic reticulum lumen"/>
    <property type="evidence" value="ECO:0007669"/>
    <property type="project" value="UniProtKB-SubCell"/>
</dbReference>
<dbReference type="SUPFAM" id="SSF100920">
    <property type="entry name" value="Heat shock protein 70kD (HSP70), peptide-binding domain"/>
    <property type="match status" value="1"/>
</dbReference>
<dbReference type="InterPro" id="IPR043129">
    <property type="entry name" value="ATPase_NBD"/>
</dbReference>
<dbReference type="GO" id="GO:0003743">
    <property type="term" value="F:translation initiation factor activity"/>
    <property type="evidence" value="ECO:0007669"/>
    <property type="project" value="InterPro"/>
</dbReference>
<dbReference type="Gene3D" id="3.90.640.10">
    <property type="entry name" value="Actin, Chain A, domain 4"/>
    <property type="match status" value="1"/>
</dbReference>
<evidence type="ECO:0000256" key="3">
    <source>
        <dbReference type="ARBA" id="ARBA00022729"/>
    </source>
</evidence>
<keyword evidence="4 7" id="KW-0547">Nucleotide-binding</keyword>
<dbReference type="Gene3D" id="3.30.420.40">
    <property type="match status" value="2"/>
</dbReference>
<dbReference type="Gene3D" id="2.60.34.10">
    <property type="entry name" value="Substrate Binding Domain Of DNAk, Chain A, domain 1"/>
    <property type="match status" value="1"/>
</dbReference>
<dbReference type="PRINTS" id="PR00301">
    <property type="entry name" value="HEATSHOCK70"/>
</dbReference>
<feature type="compositionally biased region" description="Basic and acidic residues" evidence="9">
    <location>
        <begin position="28"/>
        <end position="39"/>
    </location>
</feature>
<evidence type="ECO:0000256" key="8">
    <source>
        <dbReference type="SAM" id="Coils"/>
    </source>
</evidence>
<dbReference type="PANTHER" id="PTHR19375">
    <property type="entry name" value="HEAT SHOCK PROTEIN 70KDA"/>
    <property type="match status" value="1"/>
</dbReference>
<evidence type="ECO:0000256" key="1">
    <source>
        <dbReference type="ARBA" id="ARBA00004319"/>
    </source>
</evidence>
<dbReference type="InterPro" id="IPR001040">
    <property type="entry name" value="TIF_eIF_4E"/>
</dbReference>
<comment type="subcellular location">
    <subcellularLocation>
        <location evidence="1">Endoplasmic reticulum lumen</location>
    </subcellularLocation>
</comment>
<sequence>MTSTASTQQTLQQQQPHKVIVTDDSVEEDKKAADKENKPDIKANVKEEIKQEEISAMVLGKVKEEIKDEVKHEVTHAVVTVPTYFNDAQRQATKDAGTISGLNVVRIINEPTAAAIAYGLDKKEGKRNILVFNLGGGILDVSLLTIGNGVEVLARNGDTRLGDEDLDQMTMEYFIKLIKEKTRKDLRKDNRAVQKLRREVEKAKRALSVQHQVKMEVVSLIYGRAFSETLTRAKFEELKMDLSREALKPIQKVLEDADMKKDDIHGILLVGESTRIPKIKQLLKDFFNGKELSRGINSDESVAYGAAVQAGVTFEIDVNGILHVTAEDKGTGNKNKITITNDHNRLFEDIKRMITDAEKSLLRKFAKEDNKSRLIAKIVATILDKIKILYDNNRLSPEDIERMVNNAEKLADCGEDNESRLIAKTIATMLGKLLRRTSPTTDDPVIQLDDQPGPSYKQEHRLKTRWTFWFLNSDRELTWLERLKKVCTIESAEAFWALYDNIRPPSAMQSGCDYNFFKEGIQPVWEVPDNKNGGRLIIDNKNKIEHLDALWLELLVALIGEQFGRDSEYICGAVCNMRGKGHKICLWTKDAEAEEANRRIGAILKDRFQDITNCSIRVNYEEHNVSQHKSSSATQVRFVL</sequence>
<feature type="compositionally biased region" description="Low complexity" evidence="9">
    <location>
        <begin position="1"/>
        <end position="15"/>
    </location>
</feature>
<dbReference type="InterPro" id="IPR029047">
    <property type="entry name" value="HSP70_peptide-bd_sf"/>
</dbReference>
<keyword evidence="6 7" id="KW-0067">ATP-binding</keyword>
<evidence type="ECO:0000256" key="6">
    <source>
        <dbReference type="ARBA" id="ARBA00022840"/>
    </source>
</evidence>
<proteinExistence type="inferred from homology"/>
<dbReference type="GO" id="GO:0003723">
    <property type="term" value="F:RNA binding"/>
    <property type="evidence" value="ECO:0007669"/>
    <property type="project" value="InterPro"/>
</dbReference>
<comment type="similarity">
    <text evidence="2 7">Belongs to the heat shock protein 70 family.</text>
</comment>
<dbReference type="Pfam" id="PF01652">
    <property type="entry name" value="IF4E"/>
    <property type="match status" value="1"/>
</dbReference>
<evidence type="ECO:0000313" key="10">
    <source>
        <dbReference type="Proteomes" id="UP000887561"/>
    </source>
</evidence>
<dbReference type="InterPro" id="IPR013126">
    <property type="entry name" value="Hsp_70_fam"/>
</dbReference>
<dbReference type="Proteomes" id="UP000887561">
    <property type="component" value="Unplaced"/>
</dbReference>
<feature type="region of interest" description="Disordered" evidence="9">
    <location>
        <begin position="1"/>
        <end position="39"/>
    </location>
</feature>
<feature type="coiled-coil region" evidence="8">
    <location>
        <begin position="179"/>
        <end position="213"/>
    </location>
</feature>
<keyword evidence="10" id="KW-1185">Reference proteome</keyword>
<dbReference type="SUPFAM" id="SSF55418">
    <property type="entry name" value="eIF4e-like"/>
    <property type="match status" value="1"/>
</dbReference>
<dbReference type="GO" id="GO:0140662">
    <property type="term" value="F:ATP-dependent protein folding chaperone"/>
    <property type="evidence" value="ECO:0007669"/>
    <property type="project" value="InterPro"/>
</dbReference>